<gene>
    <name evidence="2" type="ORF">LCGC14_2394260</name>
</gene>
<evidence type="ECO:0000256" key="1">
    <source>
        <dbReference type="SAM" id="MobiDB-lite"/>
    </source>
</evidence>
<evidence type="ECO:0000313" key="2">
    <source>
        <dbReference type="EMBL" id="KKL26539.1"/>
    </source>
</evidence>
<sequence>MSRHILDPATTRGRLGRLVHYLGLERRERMHGPHRAVDVLSRQPRGGRSVGQVRSYMRQDRLSEAG</sequence>
<dbReference type="EMBL" id="LAZR01035803">
    <property type="protein sequence ID" value="KKL26539.1"/>
    <property type="molecule type" value="Genomic_DNA"/>
</dbReference>
<accession>A0A0F9BXB6</accession>
<dbReference type="AlphaFoldDB" id="A0A0F9BXB6"/>
<reference evidence="2" key="1">
    <citation type="journal article" date="2015" name="Nature">
        <title>Complex archaea that bridge the gap between prokaryotes and eukaryotes.</title>
        <authorList>
            <person name="Spang A."/>
            <person name="Saw J.H."/>
            <person name="Jorgensen S.L."/>
            <person name="Zaremba-Niedzwiedzka K."/>
            <person name="Martijn J."/>
            <person name="Lind A.E."/>
            <person name="van Eijk R."/>
            <person name="Schleper C."/>
            <person name="Guy L."/>
            <person name="Ettema T.J."/>
        </authorList>
    </citation>
    <scope>NUCLEOTIDE SEQUENCE</scope>
</reference>
<feature type="compositionally biased region" description="Basic and acidic residues" evidence="1">
    <location>
        <begin position="57"/>
        <end position="66"/>
    </location>
</feature>
<feature type="region of interest" description="Disordered" evidence="1">
    <location>
        <begin position="42"/>
        <end position="66"/>
    </location>
</feature>
<name>A0A0F9BXB6_9ZZZZ</name>
<organism evidence="2">
    <name type="scientific">marine sediment metagenome</name>
    <dbReference type="NCBI Taxonomy" id="412755"/>
    <lineage>
        <taxon>unclassified sequences</taxon>
        <taxon>metagenomes</taxon>
        <taxon>ecological metagenomes</taxon>
    </lineage>
</organism>
<proteinExistence type="predicted"/>
<feature type="non-terminal residue" evidence="2">
    <location>
        <position position="66"/>
    </location>
</feature>
<protein>
    <submittedName>
        <fullName evidence="2">Uncharacterized protein</fullName>
    </submittedName>
</protein>
<comment type="caution">
    <text evidence="2">The sequence shown here is derived from an EMBL/GenBank/DDBJ whole genome shotgun (WGS) entry which is preliminary data.</text>
</comment>